<accession>A0A443Z1K6</accession>
<gene>
    <name evidence="2" type="ORF">DPV69_03415</name>
</gene>
<reference evidence="2 3" key="1">
    <citation type="submission" date="2018-06" db="EMBL/GenBank/DDBJ databases">
        <title>Pedobacter endophyticus sp. nov., an endophytic bacterium isolated from a leaf of Triticum aestivum.</title>
        <authorList>
            <person name="Zhang L."/>
        </authorList>
    </citation>
    <scope>NUCLEOTIDE SEQUENCE [LARGE SCALE GENOMIC DNA]</scope>
    <source>
        <strain evidence="2 3">CM134L-2</strain>
    </source>
</reference>
<dbReference type="AlphaFoldDB" id="A0A443Z1K6"/>
<dbReference type="Proteomes" id="UP000284120">
    <property type="component" value="Unassembled WGS sequence"/>
</dbReference>
<feature type="domain" description="HNH nuclease" evidence="1">
    <location>
        <begin position="247"/>
        <end position="301"/>
    </location>
</feature>
<dbReference type="InterPro" id="IPR003615">
    <property type="entry name" value="HNH_nuc"/>
</dbReference>
<evidence type="ECO:0000313" key="3">
    <source>
        <dbReference type="Proteomes" id="UP000284120"/>
    </source>
</evidence>
<dbReference type="OrthoDB" id="67788at2"/>
<dbReference type="Pfam" id="PF13391">
    <property type="entry name" value="HNH_2"/>
    <property type="match status" value="1"/>
</dbReference>
<dbReference type="Gene3D" id="1.10.30.50">
    <property type="match status" value="1"/>
</dbReference>
<keyword evidence="3" id="KW-1185">Reference proteome</keyword>
<sequence>MNIFFHHVGQDGADRDFPKTIQTKVQLKKLIADKAIKDPELIKKLEQAFPSGEFNCWGVPQGAKSVITNLKNGDYVFLVESSRINGMVSALSPVKLFEKYEMRALSEYLWQDSKFPYIFFFDTVNIELMWIQFLEDMGYKENFSPRGNFYKIDNKRFDKFGGAIEYISNILNSYSRYLGEDTITYILNEDIEEYALLNTQYEEGKLVALAKDAPILKDLFPSKRTVKISSREKAFRILVKKNYDYKCAICDVSLKSPTGIPAIHASHIYPKNQNGNDDLRNGICLCFLHHWAFDSGWLSIDDDYRILIRDYIPKTKEYENIYRFKEKKINLPKDSRFWPHPLFLSASRVFYGF</sequence>
<organism evidence="2 3">
    <name type="scientific">Pedobacter chitinilyticus</name>
    <dbReference type="NCBI Taxonomy" id="2233776"/>
    <lineage>
        <taxon>Bacteria</taxon>
        <taxon>Pseudomonadati</taxon>
        <taxon>Bacteroidota</taxon>
        <taxon>Sphingobacteriia</taxon>
        <taxon>Sphingobacteriales</taxon>
        <taxon>Sphingobacteriaceae</taxon>
        <taxon>Pedobacter</taxon>
    </lineage>
</organism>
<dbReference type="RefSeq" id="WP_113645897.1">
    <property type="nucleotide sequence ID" value="NZ_QMHN01000001.1"/>
</dbReference>
<name>A0A443Z1K6_9SPHI</name>
<evidence type="ECO:0000259" key="1">
    <source>
        <dbReference type="Pfam" id="PF13391"/>
    </source>
</evidence>
<evidence type="ECO:0000313" key="2">
    <source>
        <dbReference type="EMBL" id="RWU10402.1"/>
    </source>
</evidence>
<dbReference type="EMBL" id="SAYW01000001">
    <property type="protein sequence ID" value="RWU10402.1"/>
    <property type="molecule type" value="Genomic_DNA"/>
</dbReference>
<comment type="caution">
    <text evidence="2">The sequence shown here is derived from an EMBL/GenBank/DDBJ whole genome shotgun (WGS) entry which is preliminary data.</text>
</comment>
<proteinExistence type="predicted"/>
<protein>
    <recommendedName>
        <fullName evidence="1">HNH nuclease domain-containing protein</fullName>
    </recommendedName>
</protein>